<accession>X1B9R5</accession>
<dbReference type="EMBL" id="BART01013518">
    <property type="protein sequence ID" value="GAG77992.1"/>
    <property type="molecule type" value="Genomic_DNA"/>
</dbReference>
<organism evidence="1">
    <name type="scientific">marine sediment metagenome</name>
    <dbReference type="NCBI Taxonomy" id="412755"/>
    <lineage>
        <taxon>unclassified sequences</taxon>
        <taxon>metagenomes</taxon>
        <taxon>ecological metagenomes</taxon>
    </lineage>
</organism>
<reference evidence="1" key="1">
    <citation type="journal article" date="2014" name="Front. Microbiol.">
        <title>High frequency of phylogenetically diverse reductive dehalogenase-homologous genes in deep subseafloor sedimentary metagenomes.</title>
        <authorList>
            <person name="Kawai M."/>
            <person name="Futagami T."/>
            <person name="Toyoda A."/>
            <person name="Takaki Y."/>
            <person name="Nishi S."/>
            <person name="Hori S."/>
            <person name="Arai W."/>
            <person name="Tsubouchi T."/>
            <person name="Morono Y."/>
            <person name="Uchiyama I."/>
            <person name="Ito T."/>
            <person name="Fujiyama A."/>
            <person name="Inagaki F."/>
            <person name="Takami H."/>
        </authorList>
    </citation>
    <scope>NUCLEOTIDE SEQUENCE</scope>
    <source>
        <strain evidence="1">Expedition CK06-06</strain>
    </source>
</reference>
<protein>
    <submittedName>
        <fullName evidence="1">Uncharacterized protein</fullName>
    </submittedName>
</protein>
<gene>
    <name evidence="1" type="ORF">S01H4_27594</name>
</gene>
<proteinExistence type="predicted"/>
<comment type="caution">
    <text evidence="1">The sequence shown here is derived from an EMBL/GenBank/DDBJ whole genome shotgun (WGS) entry which is preliminary data.</text>
</comment>
<sequence length="166" mass="18972">ECMIHRTAIIERVKDLIRTKGAFESLGLKMLQHGLLRDVPQPDDFDAWLPAVMIDVSRTIYRDPAAETYPSVVTHQVHEVNVYYARRYPADEVTKEEDERGLAELVAIFENLTWQDRLAEIHDINMVGALITEIDYRPAEFGMTEEMLSDLSVTAIRAQIELITLG</sequence>
<name>X1B9R5_9ZZZZ</name>
<dbReference type="AlphaFoldDB" id="X1B9R5"/>
<evidence type="ECO:0000313" key="1">
    <source>
        <dbReference type="EMBL" id="GAG77992.1"/>
    </source>
</evidence>
<feature type="non-terminal residue" evidence="1">
    <location>
        <position position="1"/>
    </location>
</feature>